<dbReference type="InterPro" id="IPR053137">
    <property type="entry name" value="NLR-like"/>
</dbReference>
<organism evidence="5">
    <name type="scientific">Serpula lacrymans var. lacrymans (strain S7.3)</name>
    <name type="common">Dry rot fungus</name>
    <dbReference type="NCBI Taxonomy" id="936435"/>
    <lineage>
        <taxon>Eukaryota</taxon>
        <taxon>Fungi</taxon>
        <taxon>Dikarya</taxon>
        <taxon>Basidiomycota</taxon>
        <taxon>Agaricomycotina</taxon>
        <taxon>Agaricomycetes</taxon>
        <taxon>Agaricomycetidae</taxon>
        <taxon>Boletales</taxon>
        <taxon>Coniophorineae</taxon>
        <taxon>Serpulaceae</taxon>
        <taxon>Serpula</taxon>
    </lineage>
</organism>
<evidence type="ECO:0000259" key="3">
    <source>
        <dbReference type="Pfam" id="PF00931"/>
    </source>
</evidence>
<reference evidence="5" key="1">
    <citation type="journal article" date="2011" name="Science">
        <title>The plant cell wall-decomposing machinery underlies the functional diversity of forest fungi.</title>
        <authorList>
            <person name="Eastwood D.C."/>
            <person name="Floudas D."/>
            <person name="Binder M."/>
            <person name="Majcherczyk A."/>
            <person name="Schneider P."/>
            <person name="Aerts A."/>
            <person name="Asiegbu F.O."/>
            <person name="Baker S.E."/>
            <person name="Barry K."/>
            <person name="Bendiksby M."/>
            <person name="Blumentritt M."/>
            <person name="Coutinho P.M."/>
            <person name="Cullen D."/>
            <person name="de Vries R.P."/>
            <person name="Gathman A."/>
            <person name="Goodell B."/>
            <person name="Henrissat B."/>
            <person name="Ihrmark K."/>
            <person name="Kauserud H."/>
            <person name="Kohler A."/>
            <person name="LaButti K."/>
            <person name="Lapidus A."/>
            <person name="Lavin J.L."/>
            <person name="Lee Y.-H."/>
            <person name="Lindquist E."/>
            <person name="Lilly W."/>
            <person name="Lucas S."/>
            <person name="Morin E."/>
            <person name="Murat C."/>
            <person name="Oguiza J.A."/>
            <person name="Park J."/>
            <person name="Pisabarro A.G."/>
            <person name="Riley R."/>
            <person name="Rosling A."/>
            <person name="Salamov A."/>
            <person name="Schmidt O."/>
            <person name="Schmutz J."/>
            <person name="Skrede I."/>
            <person name="Stenlid J."/>
            <person name="Wiebenga A."/>
            <person name="Xie X."/>
            <person name="Kuees U."/>
            <person name="Hibbett D.S."/>
            <person name="Hoffmeister D."/>
            <person name="Hoegberg N."/>
            <person name="Martin F."/>
            <person name="Grigoriev I.V."/>
            <person name="Watkinson S.C."/>
        </authorList>
    </citation>
    <scope>NUCLEOTIDE SEQUENCE [LARGE SCALE GENOMIC DNA]</scope>
    <source>
        <strain evidence="5">strain S7.3</strain>
    </source>
</reference>
<dbReference type="SUPFAM" id="SSF48452">
    <property type="entry name" value="TPR-like"/>
    <property type="match status" value="2"/>
</dbReference>
<dbReference type="HOGENOM" id="CLU_000288_125_8_1"/>
<dbReference type="Pfam" id="PF13424">
    <property type="entry name" value="TPR_12"/>
    <property type="match status" value="5"/>
</dbReference>
<protein>
    <recommendedName>
        <fullName evidence="3">NB-ARC domain-containing protein</fullName>
    </recommendedName>
</protein>
<name>F8Q9W0_SERL3</name>
<dbReference type="PANTHER" id="PTHR46082">
    <property type="entry name" value="ATP/GTP-BINDING PROTEIN-RELATED"/>
    <property type="match status" value="1"/>
</dbReference>
<dbReference type="InterPro" id="IPR019734">
    <property type="entry name" value="TPR_rpt"/>
</dbReference>
<dbReference type="InterPro" id="IPR002182">
    <property type="entry name" value="NB-ARC"/>
</dbReference>
<dbReference type="eggNOG" id="KOG1840">
    <property type="taxonomic scope" value="Eukaryota"/>
</dbReference>
<dbReference type="OMA" id="NCPLHEF"/>
<dbReference type="InterPro" id="IPR027417">
    <property type="entry name" value="P-loop_NTPase"/>
</dbReference>
<feature type="region of interest" description="Disordered" evidence="2">
    <location>
        <begin position="1"/>
        <end position="20"/>
    </location>
</feature>
<dbReference type="SUPFAM" id="SSF52540">
    <property type="entry name" value="P-loop containing nucleoside triphosphate hydrolases"/>
    <property type="match status" value="1"/>
</dbReference>
<dbReference type="OrthoDB" id="539810at2759"/>
<evidence type="ECO:0000313" key="4">
    <source>
        <dbReference type="EMBL" id="EGN94865.1"/>
    </source>
</evidence>
<dbReference type="PANTHER" id="PTHR46082:SF6">
    <property type="entry name" value="AAA+ ATPASE DOMAIN-CONTAINING PROTEIN-RELATED"/>
    <property type="match status" value="1"/>
</dbReference>
<dbReference type="PROSITE" id="PS50005">
    <property type="entry name" value="TPR"/>
    <property type="match status" value="1"/>
</dbReference>
<dbReference type="STRING" id="936435.F8Q9W0"/>
<sequence length="1058" mass="117675">MSNQTSSTGPGMFHQAKDTNASGSNFIDIGKVDGNMNIINVTHQSTVSTNPQQENPRSLPPFIDAPVDLLSAHFTGRGKELEQLKKLFDTDGGDIPARCAVFGMPGLGKTQLALQFANMEFINKHISHVFWISSTTTEKLQEGFANILCLIRQSHLLKLDLEARLVHVRRWFEESGSRTWLIVLDNVVGDTLGFLRKYLPRTNARGRILYTTRTQEVAEAIVLAAGQQHHVVRLDVLDAQDAATLFLKDAHILSNDSSISTSTAEQLVNCVGRLPLAIVQAASFKRNSLYSVERILALYQDTTHKAEMIEWENDLGVYEEKSVAVVFNSLLDCALQEDSAAANFLKLLSFFDAENIALEVLTCGAQKILANLNASRSSGSLALKYESDMNSRTVNRRGPFVAEEHLHTKDAMTAGGSSLEAVLASLIASPHRLPRVIRQLQRLSLLDCNDTATVLHMHDLVNFMIRETVKKGGQWQEYFDCAVKLIWAAVDNVDDVVSPKCWLQCAMIASHVESLANVDDIHSANMQLVRARIAMAKYMMAQGRYTESEAIFHQTLRCREQRLGPEHPDTLDSVHNLASAYNSLGRYGEAESLYGRALTGREKLGFGHPSTLETVNNLALVYRSQGKFSEAEMLSERALAGFEKNLGAEHTDTLTMVNNMASVYHSQGKYREAEALYKRAVTSREYQLGPEHPHTLGAMNNLALAYKLQARYNEAEALYRKALVGWEKQLGPGHPDTLASVDNLASVYDSQGKYGEAEQLYKRALAGREKLLGFEHLSTLITVNNLGLVYKSQGKYSEAEALFMRALSGWEKQLGPENPKTMTTMDNLALVYDFQGKYSEAEALLEKVLLRCEKKLGSDHPLTLVTLNNLAIVYTSLGRYDEAKALFEKALGGREKQLGSSHPRTLATLNCLASIYCLQGQYIKAKTFHDRALTGQEKQLGSEHPDTLKTVNNLALMYHLQGNHDEAETWYGRALVGREKQLGLEHPDTLSTVNHIACLYHSMGRYGEAKVLGTRALDGRIRQLGSEHPDTLKTMQNMLLVHNMVINLSETQPLPERL</sequence>
<gene>
    <name evidence="4" type="ORF">SERLA73DRAFT_162897</name>
</gene>
<proteinExistence type="predicted"/>
<dbReference type="Pfam" id="PF13374">
    <property type="entry name" value="TPR_10"/>
    <property type="match status" value="2"/>
</dbReference>
<dbReference type="SMART" id="SM00028">
    <property type="entry name" value="TPR"/>
    <property type="match status" value="11"/>
</dbReference>
<dbReference type="InParanoid" id="F8Q9W0"/>
<dbReference type="EMBL" id="GL945487">
    <property type="protein sequence ID" value="EGN94865.1"/>
    <property type="molecule type" value="Genomic_DNA"/>
</dbReference>
<evidence type="ECO:0000313" key="5">
    <source>
        <dbReference type="Proteomes" id="UP000008063"/>
    </source>
</evidence>
<dbReference type="PRINTS" id="PR00381">
    <property type="entry name" value="KINESINLIGHT"/>
</dbReference>
<dbReference type="Proteomes" id="UP000008063">
    <property type="component" value="Unassembled WGS sequence"/>
</dbReference>
<evidence type="ECO:0000256" key="1">
    <source>
        <dbReference type="PROSITE-ProRule" id="PRU00339"/>
    </source>
</evidence>
<feature type="repeat" description="TPR" evidence="1">
    <location>
        <begin position="864"/>
        <end position="897"/>
    </location>
</feature>
<feature type="domain" description="NB-ARC" evidence="3">
    <location>
        <begin position="86"/>
        <end position="248"/>
    </location>
</feature>
<keyword evidence="5" id="KW-1185">Reference proteome</keyword>
<dbReference type="Gene3D" id="3.40.50.300">
    <property type="entry name" value="P-loop containing nucleotide triphosphate hydrolases"/>
    <property type="match status" value="1"/>
</dbReference>
<dbReference type="AlphaFoldDB" id="F8Q9W0"/>
<dbReference type="GO" id="GO:0043531">
    <property type="term" value="F:ADP binding"/>
    <property type="evidence" value="ECO:0007669"/>
    <property type="project" value="InterPro"/>
</dbReference>
<accession>F8Q9W0</accession>
<dbReference type="Pfam" id="PF00931">
    <property type="entry name" value="NB-ARC"/>
    <property type="match status" value="1"/>
</dbReference>
<dbReference type="InterPro" id="IPR011990">
    <property type="entry name" value="TPR-like_helical_dom_sf"/>
</dbReference>
<evidence type="ECO:0000256" key="2">
    <source>
        <dbReference type="SAM" id="MobiDB-lite"/>
    </source>
</evidence>
<dbReference type="Gene3D" id="1.25.40.10">
    <property type="entry name" value="Tetratricopeptide repeat domain"/>
    <property type="match status" value="3"/>
</dbReference>
<keyword evidence="1" id="KW-0802">TPR repeat</keyword>